<gene>
    <name evidence="1" type="ORF">NOF53_11080</name>
</gene>
<dbReference type="EMBL" id="JANFQF010000007">
    <property type="protein sequence ID" value="MCQ4119702.1"/>
    <property type="molecule type" value="Genomic_DNA"/>
</dbReference>
<protein>
    <submittedName>
        <fullName evidence="1">Uncharacterized protein</fullName>
    </submittedName>
</protein>
<evidence type="ECO:0000313" key="2">
    <source>
        <dbReference type="Proteomes" id="UP001524501"/>
    </source>
</evidence>
<reference evidence="1 2" key="1">
    <citation type="submission" date="2022-07" db="EMBL/GenBank/DDBJ databases">
        <title>Degradation activity of malathion, p-nitrophenol and potential low-temperature adaptation strategy of Rhodococcus sp. FXJ9.536.</title>
        <authorList>
            <person name="Huang J."/>
            <person name="Huang Y."/>
        </authorList>
    </citation>
    <scope>NUCLEOTIDE SEQUENCE [LARGE SCALE GENOMIC DNA]</scope>
    <source>
        <strain evidence="1 2">FXJ9.536</strain>
    </source>
</reference>
<proteinExistence type="predicted"/>
<comment type="caution">
    <text evidence="1">The sequence shown here is derived from an EMBL/GenBank/DDBJ whole genome shotgun (WGS) entry which is preliminary data.</text>
</comment>
<accession>A0ABT1QBX8</accession>
<dbReference type="RefSeq" id="WP_255968125.1">
    <property type="nucleotide sequence ID" value="NZ_JANFQF010000007.1"/>
</dbReference>
<keyword evidence="2" id="KW-1185">Reference proteome</keyword>
<evidence type="ECO:0000313" key="1">
    <source>
        <dbReference type="EMBL" id="MCQ4119702.1"/>
    </source>
</evidence>
<name>A0ABT1QBX8_9NOCA</name>
<dbReference type="Proteomes" id="UP001524501">
    <property type="component" value="Unassembled WGS sequence"/>
</dbReference>
<organism evidence="1 2">
    <name type="scientific">Rhodococcus tibetensis</name>
    <dbReference type="NCBI Taxonomy" id="2965064"/>
    <lineage>
        <taxon>Bacteria</taxon>
        <taxon>Bacillati</taxon>
        <taxon>Actinomycetota</taxon>
        <taxon>Actinomycetes</taxon>
        <taxon>Mycobacteriales</taxon>
        <taxon>Nocardiaceae</taxon>
        <taxon>Rhodococcus</taxon>
    </lineage>
</organism>
<sequence>MRLDSVPVTLARLNYRVLRIPLQVIEDRGMSRIDEQAPARLAFEHFLIDCDRAAAYLLGDENAAARAADLRRHTTTVRFTIAHEQQRIQHERLILLARQRARFNERRRHRGGRTT</sequence>